<comment type="caution">
    <text evidence="2">The sequence shown here is derived from an EMBL/GenBank/DDBJ whole genome shotgun (WGS) entry which is preliminary data.</text>
</comment>
<sequence>MERRKHLDTILFMSRTHTTLHKVPIFKKKKKTNALFFSKSDKTNVNKSQFDTHPHTHLCFCKRGLPDDCNSRKCPPAALLAQRNAHAHAHTKPLSRAQCWLVSQVQTISPPPTVSSVRQCTGPCWRRWGGALESMSFHSQASHLCAQSPQSLTLGGGRCPQQQQQPPPIAPQKWVQRTADANHPLGQGVGGNLPPGQMPPWPGHIPPLGSQSL</sequence>
<proteinExistence type="predicted"/>
<dbReference type="AlphaFoldDB" id="A0A4D9EQJ3"/>
<protein>
    <submittedName>
        <fullName evidence="2">Proteasome maturation protein</fullName>
    </submittedName>
</protein>
<dbReference type="GO" id="GO:0000502">
    <property type="term" value="C:proteasome complex"/>
    <property type="evidence" value="ECO:0007669"/>
    <property type="project" value="UniProtKB-KW"/>
</dbReference>
<reference evidence="2 3" key="1">
    <citation type="submission" date="2019-04" db="EMBL/GenBank/DDBJ databases">
        <title>Draft genome of the big-headed turtle Platysternon megacephalum.</title>
        <authorList>
            <person name="Gong S."/>
        </authorList>
    </citation>
    <scope>NUCLEOTIDE SEQUENCE [LARGE SCALE GENOMIC DNA]</scope>
    <source>
        <strain evidence="2">DO16091913</strain>
        <tissue evidence="2">Muscle</tissue>
    </source>
</reference>
<dbReference type="EMBL" id="QXTE01000040">
    <property type="protein sequence ID" value="TFK10433.1"/>
    <property type="molecule type" value="Genomic_DNA"/>
</dbReference>
<feature type="region of interest" description="Disordered" evidence="1">
    <location>
        <begin position="182"/>
        <end position="213"/>
    </location>
</feature>
<accession>A0A4D9EQJ3</accession>
<gene>
    <name evidence="2" type="ORF">DR999_PMT06352</name>
</gene>
<evidence type="ECO:0000313" key="3">
    <source>
        <dbReference type="Proteomes" id="UP000297703"/>
    </source>
</evidence>
<evidence type="ECO:0000256" key="1">
    <source>
        <dbReference type="SAM" id="MobiDB-lite"/>
    </source>
</evidence>
<dbReference type="Proteomes" id="UP000297703">
    <property type="component" value="Unassembled WGS sequence"/>
</dbReference>
<evidence type="ECO:0000313" key="2">
    <source>
        <dbReference type="EMBL" id="TFK10433.1"/>
    </source>
</evidence>
<reference evidence="2 3" key="2">
    <citation type="submission" date="2019-04" db="EMBL/GenBank/DDBJ databases">
        <title>The genome sequence of big-headed turtle.</title>
        <authorList>
            <person name="Gong S."/>
        </authorList>
    </citation>
    <scope>NUCLEOTIDE SEQUENCE [LARGE SCALE GENOMIC DNA]</scope>
    <source>
        <strain evidence="2">DO16091913</strain>
        <tissue evidence="2">Muscle</tissue>
    </source>
</reference>
<keyword evidence="3" id="KW-1185">Reference proteome</keyword>
<organism evidence="2 3">
    <name type="scientific">Platysternon megacephalum</name>
    <name type="common">big-headed turtle</name>
    <dbReference type="NCBI Taxonomy" id="55544"/>
    <lineage>
        <taxon>Eukaryota</taxon>
        <taxon>Metazoa</taxon>
        <taxon>Chordata</taxon>
        <taxon>Craniata</taxon>
        <taxon>Vertebrata</taxon>
        <taxon>Euteleostomi</taxon>
        <taxon>Archelosauria</taxon>
        <taxon>Testudinata</taxon>
        <taxon>Testudines</taxon>
        <taxon>Cryptodira</taxon>
        <taxon>Durocryptodira</taxon>
        <taxon>Testudinoidea</taxon>
        <taxon>Platysternidae</taxon>
        <taxon>Platysternon</taxon>
    </lineage>
</organism>
<feature type="compositionally biased region" description="Pro residues" evidence="1">
    <location>
        <begin position="196"/>
        <end position="205"/>
    </location>
</feature>
<keyword evidence="2" id="KW-0647">Proteasome</keyword>
<name>A0A4D9EQJ3_9SAUR</name>